<reference evidence="2" key="2">
    <citation type="submission" date="2009-11" db="EMBL/GenBank/DDBJ databases">
        <title>The Genome Sequence of Allomyces macrogynus strain ATCC 38327.</title>
        <authorList>
            <consortium name="The Broad Institute Genome Sequencing Platform"/>
            <person name="Russ C."/>
            <person name="Cuomo C."/>
            <person name="Shea T."/>
            <person name="Young S.K."/>
            <person name="Zeng Q."/>
            <person name="Koehrsen M."/>
            <person name="Haas B."/>
            <person name="Borodovsky M."/>
            <person name="Guigo R."/>
            <person name="Alvarado L."/>
            <person name="Berlin A."/>
            <person name="Borenstein D."/>
            <person name="Chen Z."/>
            <person name="Engels R."/>
            <person name="Freedman E."/>
            <person name="Gellesch M."/>
            <person name="Goldberg J."/>
            <person name="Griggs A."/>
            <person name="Gujja S."/>
            <person name="Heiman D."/>
            <person name="Hepburn T."/>
            <person name="Howarth C."/>
            <person name="Jen D."/>
            <person name="Larson L."/>
            <person name="Lewis B."/>
            <person name="Mehta T."/>
            <person name="Park D."/>
            <person name="Pearson M."/>
            <person name="Roberts A."/>
            <person name="Saif S."/>
            <person name="Shenoy N."/>
            <person name="Sisk P."/>
            <person name="Stolte C."/>
            <person name="Sykes S."/>
            <person name="Walk T."/>
            <person name="White J."/>
            <person name="Yandava C."/>
            <person name="Burger G."/>
            <person name="Gray M.W."/>
            <person name="Holland P.W.H."/>
            <person name="King N."/>
            <person name="Lang F.B.F."/>
            <person name="Roger A.J."/>
            <person name="Ruiz-Trillo I."/>
            <person name="Lander E."/>
            <person name="Nusbaum C."/>
        </authorList>
    </citation>
    <scope>NUCLEOTIDE SEQUENCE [LARGE SCALE GENOMIC DNA]</scope>
    <source>
        <strain evidence="2">ATCC 38327</strain>
    </source>
</reference>
<dbReference type="Proteomes" id="UP000054350">
    <property type="component" value="Unassembled WGS sequence"/>
</dbReference>
<protein>
    <submittedName>
        <fullName evidence="1">Uncharacterized protein</fullName>
    </submittedName>
</protein>
<sequence length="81" mass="9237">MLADYTHSSFPNVGSLMASFHVQGGWGQSFVYQNSSTEFFNFDSKAITEEITEIELELCDHKLCPINFNGHNWTIQLTFLT</sequence>
<evidence type="ECO:0000313" key="2">
    <source>
        <dbReference type="Proteomes" id="UP000054350"/>
    </source>
</evidence>
<keyword evidence="2" id="KW-1185">Reference proteome</keyword>
<gene>
    <name evidence="1" type="ORF">AMAG_19025</name>
</gene>
<accession>A0A0L0SMK1</accession>
<name>A0A0L0SMK1_ALLM3</name>
<organism evidence="1 2">
    <name type="scientific">Allomyces macrogynus (strain ATCC 38327)</name>
    <name type="common">Allomyces javanicus var. macrogynus</name>
    <dbReference type="NCBI Taxonomy" id="578462"/>
    <lineage>
        <taxon>Eukaryota</taxon>
        <taxon>Fungi</taxon>
        <taxon>Fungi incertae sedis</taxon>
        <taxon>Blastocladiomycota</taxon>
        <taxon>Blastocladiomycetes</taxon>
        <taxon>Blastocladiales</taxon>
        <taxon>Blastocladiaceae</taxon>
        <taxon>Allomyces</taxon>
    </lineage>
</organism>
<dbReference type="VEuPathDB" id="FungiDB:AMAG_19025"/>
<proteinExistence type="predicted"/>
<dbReference type="AlphaFoldDB" id="A0A0L0SMK1"/>
<dbReference type="EMBL" id="GG745342">
    <property type="protein sequence ID" value="KNE63610.1"/>
    <property type="molecule type" value="Genomic_DNA"/>
</dbReference>
<reference evidence="1 2" key="1">
    <citation type="submission" date="2009-11" db="EMBL/GenBank/DDBJ databases">
        <title>Annotation of Allomyces macrogynus ATCC 38327.</title>
        <authorList>
            <consortium name="The Broad Institute Genome Sequencing Platform"/>
            <person name="Russ C."/>
            <person name="Cuomo C."/>
            <person name="Burger G."/>
            <person name="Gray M.W."/>
            <person name="Holland P.W.H."/>
            <person name="King N."/>
            <person name="Lang F.B.F."/>
            <person name="Roger A.J."/>
            <person name="Ruiz-Trillo I."/>
            <person name="Young S.K."/>
            <person name="Zeng Q."/>
            <person name="Gargeya S."/>
            <person name="Fitzgerald M."/>
            <person name="Haas B."/>
            <person name="Abouelleil A."/>
            <person name="Alvarado L."/>
            <person name="Arachchi H.M."/>
            <person name="Berlin A."/>
            <person name="Chapman S.B."/>
            <person name="Gearin G."/>
            <person name="Goldberg J."/>
            <person name="Griggs A."/>
            <person name="Gujja S."/>
            <person name="Hansen M."/>
            <person name="Heiman D."/>
            <person name="Howarth C."/>
            <person name="Larimer J."/>
            <person name="Lui A."/>
            <person name="MacDonald P.J.P."/>
            <person name="McCowen C."/>
            <person name="Montmayeur A."/>
            <person name="Murphy C."/>
            <person name="Neiman D."/>
            <person name="Pearson M."/>
            <person name="Priest M."/>
            <person name="Roberts A."/>
            <person name="Saif S."/>
            <person name="Shea T."/>
            <person name="Sisk P."/>
            <person name="Stolte C."/>
            <person name="Sykes S."/>
            <person name="Wortman J."/>
            <person name="Nusbaum C."/>
            <person name="Birren B."/>
        </authorList>
    </citation>
    <scope>NUCLEOTIDE SEQUENCE [LARGE SCALE GENOMIC DNA]</scope>
    <source>
        <strain evidence="1 2">ATCC 38327</strain>
    </source>
</reference>
<evidence type="ECO:0000313" key="1">
    <source>
        <dbReference type="EMBL" id="KNE63610.1"/>
    </source>
</evidence>